<name>A0A2P9HA47_PARUW</name>
<organism evidence="1 2">
    <name type="scientific">Protochlamydia amoebophila (strain UWE25)</name>
    <dbReference type="NCBI Taxonomy" id="264201"/>
    <lineage>
        <taxon>Bacteria</taxon>
        <taxon>Pseudomonadati</taxon>
        <taxon>Chlamydiota</taxon>
        <taxon>Chlamydiia</taxon>
        <taxon>Parachlamydiales</taxon>
        <taxon>Parachlamydiaceae</taxon>
        <taxon>Candidatus Protochlamydia</taxon>
    </lineage>
</organism>
<dbReference type="AlphaFoldDB" id="A0A2P9HA47"/>
<accession>A0A2P9HA47</accession>
<dbReference type="KEGG" id="pcu:PC_RS06800"/>
<protein>
    <submittedName>
        <fullName evidence="1">Uncharacterized protein</fullName>
    </submittedName>
</protein>
<dbReference type="OrthoDB" id="278721at2"/>
<evidence type="ECO:0000313" key="1">
    <source>
        <dbReference type="EMBL" id="SPJ31861.1"/>
    </source>
</evidence>
<dbReference type="EMBL" id="BX908798">
    <property type="protein sequence ID" value="SPJ31861.1"/>
    <property type="molecule type" value="Genomic_DNA"/>
</dbReference>
<proteinExistence type="predicted"/>
<dbReference type="Proteomes" id="UP000000529">
    <property type="component" value="Chromosome"/>
</dbReference>
<sequence>MKFKLKYSAEAKDQFLALESSKDKNSQYKAVAKTLGLMQINLRHPSLNTHKFGAIFSPFDGEVFESYAQNKTPGAYRVFWCYGPSRGYLYIIAITPHP</sequence>
<gene>
    <name evidence="1" type="ORF">PC_RS06800</name>
</gene>
<evidence type="ECO:0000313" key="2">
    <source>
        <dbReference type="Proteomes" id="UP000000529"/>
    </source>
</evidence>
<keyword evidence="2" id="KW-1185">Reference proteome</keyword>
<dbReference type="STRING" id="264201.pc1413"/>
<reference evidence="1 2" key="1">
    <citation type="journal article" date="2004" name="Science">
        <title>Illuminating the evolutionary history of chlamydiae.</title>
        <authorList>
            <person name="Horn M."/>
            <person name="Collingro A."/>
            <person name="Schmitz-Esser S."/>
            <person name="Beier C.L."/>
            <person name="Purkhold U."/>
            <person name="Fartmann B."/>
            <person name="Brandt P."/>
            <person name="Nyakatura G.J."/>
            <person name="Droege M."/>
            <person name="Frishman D."/>
            <person name="Rattei T."/>
            <person name="Mewes H."/>
            <person name="Wagner M."/>
        </authorList>
    </citation>
    <scope>NUCLEOTIDE SEQUENCE [LARGE SCALE GENOMIC DNA]</scope>
    <source>
        <strain evidence="1 2">UWE25</strain>
    </source>
</reference>